<dbReference type="AlphaFoldDB" id="G5BYH9"/>
<dbReference type="GO" id="GO:0005737">
    <property type="term" value="C:cytoplasm"/>
    <property type="evidence" value="ECO:0007669"/>
    <property type="project" value="TreeGrafter"/>
</dbReference>
<evidence type="ECO:0000259" key="1">
    <source>
        <dbReference type="Pfam" id="PF23221"/>
    </source>
</evidence>
<dbReference type="InterPro" id="IPR056282">
    <property type="entry name" value="MROH2B-like_N_HEAT"/>
</dbReference>
<feature type="domain" description="MROH2B-like N-terminal HEAT-repeats" evidence="1">
    <location>
        <begin position="32"/>
        <end position="217"/>
    </location>
</feature>
<dbReference type="PANTHER" id="PTHR23120:SF44">
    <property type="entry name" value="MAESTRO HEAT-LIKE REPEAT-CONTAINING PROTEIN FAMILY MEMBER 1"/>
    <property type="match status" value="1"/>
</dbReference>
<evidence type="ECO:0000313" key="4">
    <source>
        <dbReference type="Proteomes" id="UP000006813"/>
    </source>
</evidence>
<protein>
    <submittedName>
        <fullName evidence="3">HEAT repeat-containing protein 7A</fullName>
    </submittedName>
</protein>
<dbReference type="InterPro" id="IPR055406">
    <property type="entry name" value="HEAT_Maestro"/>
</dbReference>
<accession>G5BYH9</accession>
<dbReference type="Pfam" id="PF23221">
    <property type="entry name" value="HEAT_MROH2B_1st"/>
    <property type="match status" value="1"/>
</dbReference>
<dbReference type="InterPro" id="IPR011989">
    <property type="entry name" value="ARM-like"/>
</dbReference>
<organism evidence="3 4">
    <name type="scientific">Heterocephalus glaber</name>
    <name type="common">Naked mole rat</name>
    <dbReference type="NCBI Taxonomy" id="10181"/>
    <lineage>
        <taxon>Eukaryota</taxon>
        <taxon>Metazoa</taxon>
        <taxon>Chordata</taxon>
        <taxon>Craniata</taxon>
        <taxon>Vertebrata</taxon>
        <taxon>Euteleostomi</taxon>
        <taxon>Mammalia</taxon>
        <taxon>Eutheria</taxon>
        <taxon>Euarchontoglires</taxon>
        <taxon>Glires</taxon>
        <taxon>Rodentia</taxon>
        <taxon>Hystricomorpha</taxon>
        <taxon>Bathyergidae</taxon>
        <taxon>Heterocephalus</taxon>
    </lineage>
</organism>
<dbReference type="InterPro" id="IPR045206">
    <property type="entry name" value="Maestro_heat-like_prot"/>
</dbReference>
<dbReference type="InParanoid" id="G5BYH9"/>
<dbReference type="Gene3D" id="1.25.10.10">
    <property type="entry name" value="Leucine-rich Repeat Variant"/>
    <property type="match status" value="1"/>
</dbReference>
<reference evidence="3 4" key="1">
    <citation type="journal article" date="2011" name="Nature">
        <title>Genome sequencing reveals insights into physiology and longevity of the naked mole rat.</title>
        <authorList>
            <person name="Kim E.B."/>
            <person name="Fang X."/>
            <person name="Fushan A.A."/>
            <person name="Huang Z."/>
            <person name="Lobanov A.V."/>
            <person name="Han L."/>
            <person name="Marino S.M."/>
            <person name="Sun X."/>
            <person name="Turanov A.A."/>
            <person name="Yang P."/>
            <person name="Yim S.H."/>
            <person name="Zhao X."/>
            <person name="Kasaikina M.V."/>
            <person name="Stoletzki N."/>
            <person name="Peng C."/>
            <person name="Polak P."/>
            <person name="Xiong Z."/>
            <person name="Kiezun A."/>
            <person name="Zhu Y."/>
            <person name="Chen Y."/>
            <person name="Kryukov G.V."/>
            <person name="Zhang Q."/>
            <person name="Peshkin L."/>
            <person name="Yang L."/>
            <person name="Bronson R.T."/>
            <person name="Buffenstein R."/>
            <person name="Wang B."/>
            <person name="Han C."/>
            <person name="Li Q."/>
            <person name="Chen L."/>
            <person name="Zhao W."/>
            <person name="Sunyaev S.R."/>
            <person name="Park T.J."/>
            <person name="Zhang G."/>
            <person name="Wang J."/>
            <person name="Gladyshev V.N."/>
        </authorList>
    </citation>
    <scope>NUCLEOTIDE SEQUENCE [LARGE SCALE GENOMIC DNA]</scope>
</reference>
<proteinExistence type="predicted"/>
<feature type="domain" description="Maestro/Maestro-like HEAT-repeats" evidence="2">
    <location>
        <begin position="372"/>
        <end position="432"/>
    </location>
</feature>
<dbReference type="EMBL" id="JH172450">
    <property type="protein sequence ID" value="EHB14340.1"/>
    <property type="molecule type" value="Genomic_DNA"/>
</dbReference>
<sequence>MIKSYMKRLSFALLDVITNKDPVVQEQVCSALCSLGEVRPTEMLHTCEEYLKQHDKLAHPYCAMVLRAMETVLTSHIHKLDKDTASTIILLASSEMSMTKEPGCDWQQAASSVLVAVGKRFTNQVMEEVLSRFQPGLLPHCSVLQTLSSLSVSNAFGIVPFLSSILSTMLPTLGMAKQDLMRVMFCCALQHFSESTLEYLANLDQVLDPTVLKQNIHPLLAQQWETTMPPLLEYLDEHTKETLPLKKWEEKLLMFLRETLAVVSDNTWIWQLSLEMCKQLPCYNRTPQEKNFLYKCTGTTLGAAASKGVMEQEGGWELLRTSTGHEEGVTQLASAMAKCTSPRLPLVTKVLLCTQRSIYEIHRVTSTAFLAEVRTYGPQLLTAKINGLDDNDDPHRLVAMVGLTRLLDLMEPWDLRSVLLHMAICIRPFFDSACRFALCMCVPNLECAELATAFQKHLQES</sequence>
<dbReference type="InterPro" id="IPR016024">
    <property type="entry name" value="ARM-type_fold"/>
</dbReference>
<gene>
    <name evidence="3" type="ORF">GW7_04137</name>
</gene>
<evidence type="ECO:0000259" key="2">
    <source>
        <dbReference type="Pfam" id="PF23227"/>
    </source>
</evidence>
<name>G5BYH9_HETGA</name>
<dbReference type="Pfam" id="PF23227">
    <property type="entry name" value="HEAT_MROH2B_C"/>
    <property type="match status" value="1"/>
</dbReference>
<dbReference type="SUPFAM" id="SSF48371">
    <property type="entry name" value="ARM repeat"/>
    <property type="match status" value="1"/>
</dbReference>
<evidence type="ECO:0000313" key="3">
    <source>
        <dbReference type="EMBL" id="EHB14340.1"/>
    </source>
</evidence>
<dbReference type="Proteomes" id="UP000006813">
    <property type="component" value="Unassembled WGS sequence"/>
</dbReference>
<dbReference type="PANTHER" id="PTHR23120">
    <property type="entry name" value="MAESTRO-RELATED HEAT DOMAIN-CONTAINING"/>
    <property type="match status" value="1"/>
</dbReference>